<evidence type="ECO:0000256" key="3">
    <source>
        <dbReference type="ARBA" id="ARBA00023080"/>
    </source>
</evidence>
<dbReference type="Proteomes" id="UP001189429">
    <property type="component" value="Unassembled WGS sequence"/>
</dbReference>
<keyword evidence="6" id="KW-1185">Reference proteome</keyword>
<dbReference type="PANTHER" id="PTHR11409">
    <property type="entry name" value="ADENOSINE DEAMINASE"/>
    <property type="match status" value="1"/>
</dbReference>
<dbReference type="SUPFAM" id="SSF51556">
    <property type="entry name" value="Metallo-dependent hydrolases"/>
    <property type="match status" value="1"/>
</dbReference>
<proteinExistence type="inferred from homology"/>
<keyword evidence="2" id="KW-0862">Zinc</keyword>
<dbReference type="Gene3D" id="3.20.20.140">
    <property type="entry name" value="Metal-dependent hydrolases"/>
    <property type="match status" value="1"/>
</dbReference>
<feature type="compositionally biased region" description="Basic residues" evidence="4">
    <location>
        <begin position="166"/>
        <end position="181"/>
    </location>
</feature>
<protein>
    <recommendedName>
        <fullName evidence="7">Parathion hydrolase-related protein</fullName>
    </recommendedName>
</protein>
<keyword evidence="3" id="KW-0546">Nucleotide metabolism</keyword>
<evidence type="ECO:0008006" key="7">
    <source>
        <dbReference type="Google" id="ProtNLM"/>
    </source>
</evidence>
<gene>
    <name evidence="5" type="ORF">PCOR1329_LOCUS10486</name>
</gene>
<name>A0ABN9QBE4_9DINO</name>
<dbReference type="EMBL" id="CAUYUJ010002977">
    <property type="protein sequence ID" value="CAK0803223.1"/>
    <property type="molecule type" value="Genomic_DNA"/>
</dbReference>
<sequence length="267" mass="28431">MEIKLLLSVDRGKVSCKEDALSQIDDIVALSQEFKDSPDFVVGMDVCGNPAKPTVVPYVIPAMLERREAFVELPVTFHTGEVVDDAECNLILDSMGVLNIRRLGHVCFLGEAARRRLFEGEGRPGDHHRSIAWTSNLVTRGLTSLADHHFRDWWRRGLGEGAAEHQHRRRRPLLVRSHQRAPRPGGGLRALPRGPGPAGGPAAGAALLLPPAEGRAPGGAGGHGAAGLTCGPCAAGARGSQRGCRPWSAVLSGGEKVAAPMRLLAPE</sequence>
<reference evidence="5" key="1">
    <citation type="submission" date="2023-10" db="EMBL/GenBank/DDBJ databases">
        <authorList>
            <person name="Chen Y."/>
            <person name="Shah S."/>
            <person name="Dougan E. K."/>
            <person name="Thang M."/>
            <person name="Chan C."/>
        </authorList>
    </citation>
    <scope>NUCLEOTIDE SEQUENCE [LARGE SCALE GENOMIC DNA]</scope>
</reference>
<evidence type="ECO:0000256" key="1">
    <source>
        <dbReference type="ARBA" id="ARBA00006676"/>
    </source>
</evidence>
<evidence type="ECO:0000256" key="2">
    <source>
        <dbReference type="ARBA" id="ARBA00022833"/>
    </source>
</evidence>
<dbReference type="InterPro" id="IPR006330">
    <property type="entry name" value="Ado/ade_deaminase"/>
</dbReference>
<feature type="non-terminal residue" evidence="5">
    <location>
        <position position="267"/>
    </location>
</feature>
<feature type="region of interest" description="Disordered" evidence="4">
    <location>
        <begin position="161"/>
        <end position="211"/>
    </location>
</feature>
<organism evidence="5 6">
    <name type="scientific">Prorocentrum cordatum</name>
    <dbReference type="NCBI Taxonomy" id="2364126"/>
    <lineage>
        <taxon>Eukaryota</taxon>
        <taxon>Sar</taxon>
        <taxon>Alveolata</taxon>
        <taxon>Dinophyceae</taxon>
        <taxon>Prorocentrales</taxon>
        <taxon>Prorocentraceae</taxon>
        <taxon>Prorocentrum</taxon>
    </lineage>
</organism>
<evidence type="ECO:0000313" key="6">
    <source>
        <dbReference type="Proteomes" id="UP001189429"/>
    </source>
</evidence>
<comment type="caution">
    <text evidence="5">The sequence shown here is derived from an EMBL/GenBank/DDBJ whole genome shotgun (WGS) entry which is preliminary data.</text>
</comment>
<accession>A0ABN9QBE4</accession>
<evidence type="ECO:0000313" key="5">
    <source>
        <dbReference type="EMBL" id="CAK0803223.1"/>
    </source>
</evidence>
<comment type="similarity">
    <text evidence="1">Belongs to the metallo-dependent hydrolases superfamily. Adenosine and AMP deaminases family.</text>
</comment>
<dbReference type="PANTHER" id="PTHR11409:SF42">
    <property type="entry name" value="ADENOSINE DEAMINASE-LIKE PROTEIN"/>
    <property type="match status" value="1"/>
</dbReference>
<evidence type="ECO:0000256" key="4">
    <source>
        <dbReference type="SAM" id="MobiDB-lite"/>
    </source>
</evidence>
<dbReference type="InterPro" id="IPR032466">
    <property type="entry name" value="Metal_Hydrolase"/>
</dbReference>